<dbReference type="Proteomes" id="UP000324222">
    <property type="component" value="Unassembled WGS sequence"/>
</dbReference>
<protein>
    <recommendedName>
        <fullName evidence="3">Endonuclease/exonuclease/phosphatase domain-containing protein</fullName>
    </recommendedName>
</protein>
<keyword evidence="2" id="KW-1185">Reference proteome</keyword>
<proteinExistence type="predicted"/>
<name>A0A5B7F2F6_PORTR</name>
<sequence>MGVIIKTEEIKKTRIITNTWRTEEHKEMQGEVIKCLDNMIRRDGKILLVGHYTCQKSKMERDGNAGWWSKQMLQLNPVNTLDQWVEESTRYTGEEEPSLLDIYSIHKEAGGPLLSYNISPMGRSDHVTLELEMQEEGCV</sequence>
<reference evidence="1 2" key="1">
    <citation type="submission" date="2019-05" db="EMBL/GenBank/DDBJ databases">
        <title>Another draft genome of Portunus trituberculatus and its Hox gene families provides insights of decapod evolution.</title>
        <authorList>
            <person name="Jeong J.-H."/>
            <person name="Song I."/>
            <person name="Kim S."/>
            <person name="Choi T."/>
            <person name="Kim D."/>
            <person name="Ryu S."/>
            <person name="Kim W."/>
        </authorList>
    </citation>
    <scope>NUCLEOTIDE SEQUENCE [LARGE SCALE GENOMIC DNA]</scope>
    <source>
        <tissue evidence="1">Muscle</tissue>
    </source>
</reference>
<gene>
    <name evidence="1" type="ORF">E2C01_034788</name>
</gene>
<organism evidence="1 2">
    <name type="scientific">Portunus trituberculatus</name>
    <name type="common">Swimming crab</name>
    <name type="synonym">Neptunus trituberculatus</name>
    <dbReference type="NCBI Taxonomy" id="210409"/>
    <lineage>
        <taxon>Eukaryota</taxon>
        <taxon>Metazoa</taxon>
        <taxon>Ecdysozoa</taxon>
        <taxon>Arthropoda</taxon>
        <taxon>Crustacea</taxon>
        <taxon>Multicrustacea</taxon>
        <taxon>Malacostraca</taxon>
        <taxon>Eumalacostraca</taxon>
        <taxon>Eucarida</taxon>
        <taxon>Decapoda</taxon>
        <taxon>Pleocyemata</taxon>
        <taxon>Brachyura</taxon>
        <taxon>Eubrachyura</taxon>
        <taxon>Portunoidea</taxon>
        <taxon>Portunidae</taxon>
        <taxon>Portuninae</taxon>
        <taxon>Portunus</taxon>
    </lineage>
</organism>
<evidence type="ECO:0000313" key="2">
    <source>
        <dbReference type="Proteomes" id="UP000324222"/>
    </source>
</evidence>
<comment type="caution">
    <text evidence="1">The sequence shown here is derived from an EMBL/GenBank/DDBJ whole genome shotgun (WGS) entry which is preliminary data.</text>
</comment>
<evidence type="ECO:0008006" key="3">
    <source>
        <dbReference type="Google" id="ProtNLM"/>
    </source>
</evidence>
<evidence type="ECO:0000313" key="1">
    <source>
        <dbReference type="EMBL" id="MPC41201.1"/>
    </source>
</evidence>
<accession>A0A5B7F2F6</accession>
<dbReference type="AlphaFoldDB" id="A0A5B7F2F6"/>
<dbReference type="EMBL" id="VSRR010004967">
    <property type="protein sequence ID" value="MPC41201.1"/>
    <property type="molecule type" value="Genomic_DNA"/>
</dbReference>